<gene>
    <name evidence="2" type="ORF">NKR19_g705</name>
</gene>
<keyword evidence="1" id="KW-0732">Signal</keyword>
<protein>
    <submittedName>
        <fullName evidence="2">Uncharacterized protein</fullName>
    </submittedName>
</protein>
<dbReference type="EMBL" id="JANBVN010000006">
    <property type="protein sequence ID" value="KAJ9165100.1"/>
    <property type="molecule type" value="Genomic_DNA"/>
</dbReference>
<evidence type="ECO:0000313" key="3">
    <source>
        <dbReference type="Proteomes" id="UP001174691"/>
    </source>
</evidence>
<keyword evidence="3" id="KW-1185">Reference proteome</keyword>
<sequence length="151" mass="15345">MKATLFLSLLTLALSQAVSGAAILEKKAPVPDLLVPYAPATTTNLTLLSARADDEWVLVQYNAGASGGQCGGTDTPTTGTALATCINKITGGLCVDFALGSSTGLARCTVKFDGSKCGGTSGGSTTVESGKSTRGYEIGDDVKFIEVDCEK</sequence>
<comment type="caution">
    <text evidence="2">The sequence shown here is derived from an EMBL/GenBank/DDBJ whole genome shotgun (WGS) entry which is preliminary data.</text>
</comment>
<feature type="chain" id="PRO_5041344315" evidence="1">
    <location>
        <begin position="21"/>
        <end position="151"/>
    </location>
</feature>
<proteinExistence type="predicted"/>
<organism evidence="2 3">
    <name type="scientific">Coniochaeta hoffmannii</name>
    <dbReference type="NCBI Taxonomy" id="91930"/>
    <lineage>
        <taxon>Eukaryota</taxon>
        <taxon>Fungi</taxon>
        <taxon>Dikarya</taxon>
        <taxon>Ascomycota</taxon>
        <taxon>Pezizomycotina</taxon>
        <taxon>Sordariomycetes</taxon>
        <taxon>Sordariomycetidae</taxon>
        <taxon>Coniochaetales</taxon>
        <taxon>Coniochaetaceae</taxon>
        <taxon>Coniochaeta</taxon>
    </lineage>
</organism>
<feature type="signal peptide" evidence="1">
    <location>
        <begin position="1"/>
        <end position="20"/>
    </location>
</feature>
<evidence type="ECO:0000256" key="1">
    <source>
        <dbReference type="SAM" id="SignalP"/>
    </source>
</evidence>
<name>A0AA38SDJ5_9PEZI</name>
<dbReference type="AlphaFoldDB" id="A0AA38SDJ5"/>
<evidence type="ECO:0000313" key="2">
    <source>
        <dbReference type="EMBL" id="KAJ9165100.1"/>
    </source>
</evidence>
<dbReference type="Proteomes" id="UP001174691">
    <property type="component" value="Unassembled WGS sequence"/>
</dbReference>
<reference evidence="2" key="1">
    <citation type="submission" date="2022-07" db="EMBL/GenBank/DDBJ databases">
        <title>Fungi with potential for degradation of polypropylene.</title>
        <authorList>
            <person name="Gostincar C."/>
        </authorList>
    </citation>
    <scope>NUCLEOTIDE SEQUENCE</scope>
    <source>
        <strain evidence="2">EXF-13287</strain>
    </source>
</reference>
<accession>A0AA38SDJ5</accession>